<sequence>MGRSQNQLRQGIHITLTALNARKDSVEELRAGTDDHLVKPTATSCRQGSTWVSALSSSSPSCLDRVVELEASLAREKHLQGLLPICACCKKIRDVKDYWQQVEGYIEDHSAVPFSHGICPDCYVLIVPPTRPTRQRPG</sequence>
<reference evidence="1" key="1">
    <citation type="submission" date="2018-05" db="EMBL/GenBank/DDBJ databases">
        <authorList>
            <person name="Lanie J.A."/>
            <person name="Ng W.-L."/>
            <person name="Kazmierczak K.M."/>
            <person name="Andrzejewski T.M."/>
            <person name="Davidsen T.M."/>
            <person name="Wayne K.J."/>
            <person name="Tettelin H."/>
            <person name="Glass J.I."/>
            <person name="Rusch D."/>
            <person name="Podicherti R."/>
            <person name="Tsui H.-C.T."/>
            <person name="Winkler M.E."/>
        </authorList>
    </citation>
    <scope>NUCLEOTIDE SEQUENCE</scope>
</reference>
<protein>
    <recommendedName>
        <fullName evidence="2">Response regulatory domain-containing protein</fullName>
    </recommendedName>
</protein>
<dbReference type="AlphaFoldDB" id="A0A383F3T9"/>
<proteinExistence type="predicted"/>
<accession>A0A383F3T9</accession>
<organism evidence="1">
    <name type="scientific">marine metagenome</name>
    <dbReference type="NCBI Taxonomy" id="408172"/>
    <lineage>
        <taxon>unclassified sequences</taxon>
        <taxon>metagenomes</taxon>
        <taxon>ecological metagenomes</taxon>
    </lineage>
</organism>
<gene>
    <name evidence="1" type="ORF">METZ01_LOCUS516473</name>
</gene>
<evidence type="ECO:0008006" key="2">
    <source>
        <dbReference type="Google" id="ProtNLM"/>
    </source>
</evidence>
<dbReference type="EMBL" id="UINC01231189">
    <property type="protein sequence ID" value="SVE63619.1"/>
    <property type="molecule type" value="Genomic_DNA"/>
</dbReference>
<name>A0A383F3T9_9ZZZZ</name>
<evidence type="ECO:0000313" key="1">
    <source>
        <dbReference type="EMBL" id="SVE63619.1"/>
    </source>
</evidence>